<evidence type="ECO:0000313" key="2">
    <source>
        <dbReference type="EMBL" id="OBR83871.1"/>
    </source>
</evidence>
<dbReference type="RefSeq" id="XP_018261713.1">
    <property type="nucleotide sequence ID" value="XM_018409440.1"/>
</dbReference>
<dbReference type="KEGG" id="kdj:28969853"/>
<evidence type="ECO:0000313" key="4">
    <source>
        <dbReference type="Proteomes" id="UP000078595"/>
    </source>
</evidence>
<dbReference type="EMBL" id="CP144536">
    <property type="protein sequence ID" value="WWC63533.1"/>
    <property type="molecule type" value="Genomic_DNA"/>
</dbReference>
<protein>
    <submittedName>
        <fullName evidence="2">Uncharacterized protein</fullName>
    </submittedName>
</protein>
<dbReference type="EMBL" id="KI894033">
    <property type="protein sequence ID" value="OBR83871.1"/>
    <property type="molecule type" value="Genomic_DNA"/>
</dbReference>
<gene>
    <name evidence="2" type="ORF">I303_06154</name>
    <name evidence="3" type="ORF">I303_106136</name>
</gene>
<organism evidence="2">
    <name type="scientific">Kwoniella dejecticola CBS 10117</name>
    <dbReference type="NCBI Taxonomy" id="1296121"/>
    <lineage>
        <taxon>Eukaryota</taxon>
        <taxon>Fungi</taxon>
        <taxon>Dikarya</taxon>
        <taxon>Basidiomycota</taxon>
        <taxon>Agaricomycotina</taxon>
        <taxon>Tremellomycetes</taxon>
        <taxon>Tremellales</taxon>
        <taxon>Cryptococcaceae</taxon>
        <taxon>Kwoniella</taxon>
    </lineage>
</organism>
<reference evidence="3" key="3">
    <citation type="submission" date="2024-02" db="EMBL/GenBank/DDBJ databases">
        <title>Comparative genomics of Cryptococcus and Kwoniella reveals pathogenesis evolution and contrasting modes of karyotype evolution via chromosome fusion or intercentromeric recombination.</title>
        <authorList>
            <person name="Coelho M.A."/>
            <person name="David-Palma M."/>
            <person name="Shea T."/>
            <person name="Bowers K."/>
            <person name="McGinley-Smith S."/>
            <person name="Mohammad A.W."/>
            <person name="Gnirke A."/>
            <person name="Yurkov A.M."/>
            <person name="Nowrousian M."/>
            <person name="Sun S."/>
            <person name="Cuomo C.A."/>
            <person name="Heitman J."/>
        </authorList>
    </citation>
    <scope>NUCLEOTIDE SEQUENCE</scope>
    <source>
        <strain evidence="3">CBS 10117</strain>
    </source>
</reference>
<evidence type="ECO:0000313" key="3">
    <source>
        <dbReference type="EMBL" id="WWC63533.1"/>
    </source>
</evidence>
<keyword evidence="4" id="KW-1185">Reference proteome</keyword>
<dbReference type="AlphaFoldDB" id="A0A1A6A1D4"/>
<dbReference type="VEuPathDB" id="FungiDB:I303_06154"/>
<evidence type="ECO:0000256" key="1">
    <source>
        <dbReference type="SAM" id="MobiDB-lite"/>
    </source>
</evidence>
<name>A0A1A6A1D4_9TREE</name>
<feature type="compositionally biased region" description="Basic and acidic residues" evidence="1">
    <location>
        <begin position="358"/>
        <end position="367"/>
    </location>
</feature>
<feature type="region of interest" description="Disordered" evidence="1">
    <location>
        <begin position="358"/>
        <end position="377"/>
    </location>
</feature>
<sequence length="402" mass="44561">MSRSSEDTTGIILANEEFDVQVDAEYVDNEGNRQYVGKSSLVPKSYMIEDWKDENGVSCRTIISRSRRPSTSIGSEHDKMDLDWLSVATGRQNDQPGVWKNAEYAEYCITHTNEDSLTLKLGSDQGSGLGSRYLHFTKVSPDMTIERCPAIRNSRVIALYHLKENNQPYDAGTIYLKPDDSYSIHSKDPRASPQLRRIGHSDYCSLSNTDTLVLKLEPELDKDSFMSTATSIRTKTNAMRCKGTLLDIPQVGLYGDTHGKSRLGVESLPQMDTDESDRTSQISLNAKDQSTEERSLITGRFVLKNPSKAGPTVHDIGPLGDNVSGIYRAQSEKNGKESLSRRGSSDLCDIEVELETKDAREDVDGQGRESSTCQASGKKHFTGNVVLELKTVNDEGNQEVDS</sequence>
<dbReference type="Proteomes" id="UP000078595">
    <property type="component" value="Chromosome 7"/>
</dbReference>
<reference evidence="3" key="2">
    <citation type="submission" date="2013-07" db="EMBL/GenBank/DDBJ databases">
        <authorList>
            <consortium name="The Broad Institute Genome Sequencing Platform"/>
            <person name="Cuomo C."/>
            <person name="Litvintseva A."/>
            <person name="Chen Y."/>
            <person name="Heitman J."/>
            <person name="Sun S."/>
            <person name="Springer D."/>
            <person name="Dromer F."/>
            <person name="Young S.K."/>
            <person name="Zeng Q."/>
            <person name="Gargeya S."/>
            <person name="Fitzgerald M."/>
            <person name="Abouelleil A."/>
            <person name="Alvarado L."/>
            <person name="Berlin A.M."/>
            <person name="Chapman S.B."/>
            <person name="Dewar J."/>
            <person name="Goldberg J."/>
            <person name="Griggs A."/>
            <person name="Gujja S."/>
            <person name="Hansen M."/>
            <person name="Howarth C."/>
            <person name="Imamovic A."/>
            <person name="Larimer J."/>
            <person name="McCowan C."/>
            <person name="Murphy C."/>
            <person name="Pearson M."/>
            <person name="Priest M."/>
            <person name="Roberts A."/>
            <person name="Saif S."/>
            <person name="Shea T."/>
            <person name="Sykes S."/>
            <person name="Wortman J."/>
            <person name="Nusbaum C."/>
            <person name="Birren B."/>
        </authorList>
    </citation>
    <scope>NUCLEOTIDE SEQUENCE</scope>
    <source>
        <strain evidence="3">CBS 10117</strain>
    </source>
</reference>
<proteinExistence type="predicted"/>
<reference evidence="2" key="1">
    <citation type="submission" date="2013-07" db="EMBL/GenBank/DDBJ databases">
        <title>The Genome Sequence of Cryptococcus dejecticola CBS10117.</title>
        <authorList>
            <consortium name="The Broad Institute Genome Sequencing Platform"/>
            <person name="Cuomo C."/>
            <person name="Litvintseva A."/>
            <person name="Chen Y."/>
            <person name="Heitman J."/>
            <person name="Sun S."/>
            <person name="Springer D."/>
            <person name="Dromer F."/>
            <person name="Young S.K."/>
            <person name="Zeng Q."/>
            <person name="Gargeya S."/>
            <person name="Fitzgerald M."/>
            <person name="Abouelleil A."/>
            <person name="Alvarado L."/>
            <person name="Berlin A.M."/>
            <person name="Chapman S.B."/>
            <person name="Dewar J."/>
            <person name="Goldberg J."/>
            <person name="Griggs A."/>
            <person name="Gujja S."/>
            <person name="Hansen M."/>
            <person name="Howarth C."/>
            <person name="Imamovic A."/>
            <person name="Larimer J."/>
            <person name="McCowan C."/>
            <person name="Murphy C."/>
            <person name="Pearson M."/>
            <person name="Priest M."/>
            <person name="Roberts A."/>
            <person name="Saif S."/>
            <person name="Shea T."/>
            <person name="Sykes S."/>
            <person name="Wortman J."/>
            <person name="Nusbaum C."/>
            <person name="Birren B."/>
        </authorList>
    </citation>
    <scope>NUCLEOTIDE SEQUENCE [LARGE SCALE GENOMIC DNA]</scope>
    <source>
        <strain evidence="2">CBS 10117</strain>
    </source>
</reference>
<accession>A0A1A6A1D4</accession>
<dbReference type="GeneID" id="28969853"/>